<reference evidence="1" key="1">
    <citation type="submission" date="2022-05" db="EMBL/GenBank/DDBJ databases">
        <title>The Musa troglodytarum L. genome provides insights into the mechanism of non-climacteric behaviour and enrichment of carotenoids.</title>
        <authorList>
            <person name="Wang J."/>
        </authorList>
    </citation>
    <scope>NUCLEOTIDE SEQUENCE</scope>
    <source>
        <tissue evidence="1">Leaf</tissue>
    </source>
</reference>
<sequence>MPIELYLFPPHASSPSSFLPVLISPFVHLLRKSLSSPRFSGSHAIRCHALMLAGAVAEPMEVEYQEEYIRNSRGVQLFTCRWLPTSSSPKALVFLCHGPRDLFIHRLLGVFSQSRHNIFSFLLAGYGMECSGFMKGEITSFFPNSMTVACSLFQLLQQANNCRCRHGRLGINWMDFLVRTCDLWRKVQSQSRCLLRTLGENMEGLAFGEGVWGHLFSLLLPIPSFTLLCGVSAVRSGTTPVGGTIGRPRVNGSV</sequence>
<gene>
    <name evidence="1" type="ORF">MUK42_15782</name>
</gene>
<protein>
    <submittedName>
        <fullName evidence="1">Lysophospholipase</fullName>
    </submittedName>
</protein>
<dbReference type="EMBL" id="CP097510">
    <property type="protein sequence ID" value="URE35160.1"/>
    <property type="molecule type" value="Genomic_DNA"/>
</dbReference>
<keyword evidence="2" id="KW-1185">Reference proteome</keyword>
<dbReference type="AlphaFoldDB" id="A0A9E7HK28"/>
<dbReference type="OrthoDB" id="2498029at2759"/>
<dbReference type="Proteomes" id="UP001055439">
    <property type="component" value="Chromosome 8"/>
</dbReference>
<name>A0A9E7HK28_9LILI</name>
<evidence type="ECO:0000313" key="2">
    <source>
        <dbReference type="Proteomes" id="UP001055439"/>
    </source>
</evidence>
<accession>A0A9E7HK28</accession>
<evidence type="ECO:0000313" key="1">
    <source>
        <dbReference type="EMBL" id="URE35160.1"/>
    </source>
</evidence>
<organism evidence="1 2">
    <name type="scientific">Musa troglodytarum</name>
    <name type="common">fe'i banana</name>
    <dbReference type="NCBI Taxonomy" id="320322"/>
    <lineage>
        <taxon>Eukaryota</taxon>
        <taxon>Viridiplantae</taxon>
        <taxon>Streptophyta</taxon>
        <taxon>Embryophyta</taxon>
        <taxon>Tracheophyta</taxon>
        <taxon>Spermatophyta</taxon>
        <taxon>Magnoliopsida</taxon>
        <taxon>Liliopsida</taxon>
        <taxon>Zingiberales</taxon>
        <taxon>Musaceae</taxon>
        <taxon>Musa</taxon>
    </lineage>
</organism>
<proteinExistence type="predicted"/>